<accession>A0A257LWL2</accession>
<dbReference type="EMBL" id="NMUJ01000009">
    <property type="protein sequence ID" value="OYV03346.1"/>
    <property type="molecule type" value="Genomic_DNA"/>
</dbReference>
<dbReference type="AlphaFoldDB" id="A0A257LWL2"/>
<proteinExistence type="predicted"/>
<organism evidence="1 2">
    <name type="scientific">candidate division WOR-3 bacterium 4484_18</name>
    <dbReference type="NCBI Taxonomy" id="2020626"/>
    <lineage>
        <taxon>Bacteria</taxon>
        <taxon>Bacteria division WOR-3</taxon>
    </lineage>
</organism>
<reference evidence="2" key="1">
    <citation type="submission" date="2017-07" db="EMBL/GenBank/DDBJ databases">
        <title>Novel pathways for hydrocarbon cycling and metabolic interdependencies in hydrothermal sediment communities.</title>
        <authorList>
            <person name="Dombrowski N."/>
            <person name="Seitz K."/>
            <person name="Teske A."/>
            <person name="Baker B."/>
        </authorList>
    </citation>
    <scope>NUCLEOTIDE SEQUENCE [LARGE SCALE GENOMIC DNA]</scope>
</reference>
<name>A0A257LWL2_UNCW3</name>
<evidence type="ECO:0000313" key="1">
    <source>
        <dbReference type="EMBL" id="OYV03346.1"/>
    </source>
</evidence>
<protein>
    <recommendedName>
        <fullName evidence="3">Secretion system C-terminal sorting domain-containing protein</fullName>
    </recommendedName>
</protein>
<evidence type="ECO:0008006" key="3">
    <source>
        <dbReference type="Google" id="ProtNLM"/>
    </source>
</evidence>
<dbReference type="Proteomes" id="UP000216312">
    <property type="component" value="Unassembled WGS sequence"/>
</dbReference>
<comment type="caution">
    <text evidence="1">The sequence shown here is derived from an EMBL/GenBank/DDBJ whole genome shotgun (WGS) entry which is preliminary data.</text>
</comment>
<evidence type="ECO:0000313" key="2">
    <source>
        <dbReference type="Proteomes" id="UP000216312"/>
    </source>
</evidence>
<gene>
    <name evidence="1" type="ORF">CGW93_01430</name>
</gene>
<sequence length="368" mass="41669">MYDRDARSAISQIWDGEAWRYGWLGKYELHADSVTAFLWLPLRIHKHTTGENIYLKVKVDDDEAMVDTPQIGLASKTGYLMGTLSLDSTFTTSGNKVAILACSLDMIKGCYWSEPNGVDEGMNLSAGQFLVPVTPGIVTELTFIDTMGNLTIGYVTTEPPWEVMANETTFVDIVRIRGMDVYPPVPQVARKSKIKVWLFNPHTHCYEIPVKLEVKLPDSIWFTPLYDTTVQLDTGEDKIVEFTWIPETEGYHKFITRVYNITADCDVFVGRYVEHMELEIAPRTVRKGGVLNITYRVPFREATVELELYDITGNRVVCLLKQFRSPAEYSLQFDTSELDPGAYVVYIKAVDCETGKRLVAKHPIAVIP</sequence>